<feature type="transmembrane region" description="Helical" evidence="2">
    <location>
        <begin position="429"/>
        <end position="450"/>
    </location>
</feature>
<dbReference type="AlphaFoldDB" id="A0A8J8AX07"/>
<dbReference type="GO" id="GO:0042910">
    <property type="term" value="F:xenobiotic transmembrane transporter activity"/>
    <property type="evidence" value="ECO:0007669"/>
    <property type="project" value="TreeGrafter"/>
</dbReference>
<feature type="region of interest" description="Disordered" evidence="1">
    <location>
        <begin position="496"/>
        <end position="516"/>
    </location>
</feature>
<evidence type="ECO:0000256" key="1">
    <source>
        <dbReference type="SAM" id="MobiDB-lite"/>
    </source>
</evidence>
<feature type="transmembrane region" description="Helical" evidence="2">
    <location>
        <begin position="964"/>
        <end position="987"/>
    </location>
</feature>
<dbReference type="RefSeq" id="WP_211925140.1">
    <property type="nucleotide sequence ID" value="NZ_JAGQFT020000001.1"/>
</dbReference>
<reference evidence="3" key="2">
    <citation type="submission" date="2021-04" db="EMBL/GenBank/DDBJ databases">
        <authorList>
            <person name="Karlyshev A.V."/>
        </authorList>
    </citation>
    <scope>NUCLEOTIDE SEQUENCE</scope>
    <source>
        <strain evidence="3">LMG 29479</strain>
    </source>
</reference>
<evidence type="ECO:0000313" key="3">
    <source>
        <dbReference type="EMBL" id="MBR0561174.1"/>
    </source>
</evidence>
<feature type="transmembrane region" description="Helical" evidence="2">
    <location>
        <begin position="386"/>
        <end position="408"/>
    </location>
</feature>
<dbReference type="PANTHER" id="PTHR32063:SF18">
    <property type="entry name" value="CATION EFFLUX SYSTEM PROTEIN"/>
    <property type="match status" value="1"/>
</dbReference>
<evidence type="ECO:0000313" key="4">
    <source>
        <dbReference type="EMBL" id="MBS7455545.1"/>
    </source>
</evidence>
<dbReference type="SUPFAM" id="SSF82714">
    <property type="entry name" value="Multidrug efflux transporter AcrB TolC docking domain, DN and DC subdomains"/>
    <property type="match status" value="2"/>
</dbReference>
<feature type="transmembrane region" description="Helical" evidence="2">
    <location>
        <begin position="12"/>
        <end position="32"/>
    </location>
</feature>
<dbReference type="PRINTS" id="PR00702">
    <property type="entry name" value="ACRIFLAVINRP"/>
</dbReference>
<dbReference type="InterPro" id="IPR027463">
    <property type="entry name" value="AcrB_DN_DC_subdom"/>
</dbReference>
<gene>
    <name evidence="4" type="ORF">KB893_000145</name>
    <name evidence="3" type="ORF">KB893_01370</name>
</gene>
<keyword evidence="2" id="KW-0472">Membrane</keyword>
<keyword evidence="5" id="KW-1185">Reference proteome</keyword>
<keyword evidence="2" id="KW-0812">Transmembrane</keyword>
<feature type="transmembrane region" description="Helical" evidence="2">
    <location>
        <begin position="896"/>
        <end position="915"/>
    </location>
</feature>
<dbReference type="GO" id="GO:0005886">
    <property type="term" value="C:plasma membrane"/>
    <property type="evidence" value="ECO:0007669"/>
    <property type="project" value="TreeGrafter"/>
</dbReference>
<dbReference type="Proteomes" id="UP000675747">
    <property type="component" value="Unassembled WGS sequence"/>
</dbReference>
<dbReference type="Gene3D" id="3.30.2090.10">
    <property type="entry name" value="Multidrug efflux transporter AcrB TolC docking domain, DN and DC subdomains"/>
    <property type="match status" value="2"/>
</dbReference>
<evidence type="ECO:0000313" key="5">
    <source>
        <dbReference type="Proteomes" id="UP000675747"/>
    </source>
</evidence>
<feature type="transmembrane region" description="Helical" evidence="2">
    <location>
        <begin position="330"/>
        <end position="352"/>
    </location>
</feature>
<reference evidence="4 5" key="1">
    <citation type="journal article" date="2021" name="Microbiol. Resour. Announc.">
        <title>Draft Genome Sequence of Coralloluteibacterium stylophorae LMG 29479T.</title>
        <authorList>
            <person name="Karlyshev A.V."/>
            <person name="Kudryashova E.B."/>
            <person name="Ariskina E.V."/>
            <person name="Conroy A.P."/>
            <person name="Abidueva E.Y."/>
        </authorList>
    </citation>
    <scope>NUCLEOTIDE SEQUENCE [LARGE SCALE GENOMIC DNA]</scope>
    <source>
        <strain evidence="4 5">LMG 29479</strain>
    </source>
</reference>
<feature type="transmembrane region" description="Helical" evidence="2">
    <location>
        <begin position="462"/>
        <end position="486"/>
    </location>
</feature>
<dbReference type="InterPro" id="IPR001036">
    <property type="entry name" value="Acrflvin-R"/>
</dbReference>
<dbReference type="Pfam" id="PF00873">
    <property type="entry name" value="ACR_tran"/>
    <property type="match status" value="1"/>
</dbReference>
<dbReference type="SUPFAM" id="SSF82693">
    <property type="entry name" value="Multidrug efflux transporter AcrB pore domain, PN1, PN2, PC1 and PC2 subdomains"/>
    <property type="match status" value="2"/>
</dbReference>
<evidence type="ECO:0000256" key="2">
    <source>
        <dbReference type="SAM" id="Phobius"/>
    </source>
</evidence>
<name>A0A8J8AX07_9GAMM</name>
<dbReference type="Gene3D" id="3.30.70.1440">
    <property type="entry name" value="Multidrug efflux transporter AcrB pore domain"/>
    <property type="match status" value="1"/>
</dbReference>
<feature type="transmembrane region" description="Helical" evidence="2">
    <location>
        <begin position="993"/>
        <end position="1020"/>
    </location>
</feature>
<dbReference type="EMBL" id="JAGQFT010000004">
    <property type="protein sequence ID" value="MBR0561174.1"/>
    <property type="molecule type" value="Genomic_DNA"/>
</dbReference>
<feature type="transmembrane region" description="Helical" evidence="2">
    <location>
        <begin position="359"/>
        <end position="380"/>
    </location>
</feature>
<dbReference type="PANTHER" id="PTHR32063">
    <property type="match status" value="1"/>
</dbReference>
<dbReference type="Gene3D" id="3.30.70.1430">
    <property type="entry name" value="Multidrug efflux transporter AcrB pore domain"/>
    <property type="match status" value="2"/>
</dbReference>
<feature type="transmembrane region" description="Helical" evidence="2">
    <location>
        <begin position="869"/>
        <end position="889"/>
    </location>
</feature>
<keyword evidence="2" id="KW-1133">Transmembrane helix</keyword>
<organism evidence="3">
    <name type="scientific">Coralloluteibacterium stylophorae</name>
    <dbReference type="NCBI Taxonomy" id="1776034"/>
    <lineage>
        <taxon>Bacteria</taxon>
        <taxon>Pseudomonadati</taxon>
        <taxon>Pseudomonadota</taxon>
        <taxon>Gammaproteobacteria</taxon>
        <taxon>Lysobacterales</taxon>
        <taxon>Lysobacteraceae</taxon>
        <taxon>Coralloluteibacterium</taxon>
    </lineage>
</organism>
<comment type="caution">
    <text evidence="3">The sequence shown here is derived from an EMBL/GenBank/DDBJ whole genome shotgun (WGS) entry which is preliminary data.</text>
</comment>
<accession>A0A8J8AX07</accession>
<proteinExistence type="predicted"/>
<dbReference type="EMBL" id="JAGQFT020000001">
    <property type="protein sequence ID" value="MBS7455545.1"/>
    <property type="molecule type" value="Genomic_DNA"/>
</dbReference>
<feature type="transmembrane region" description="Helical" evidence="2">
    <location>
        <begin position="921"/>
        <end position="943"/>
    </location>
</feature>
<feature type="transmembrane region" description="Helical" evidence="2">
    <location>
        <begin position="532"/>
        <end position="556"/>
    </location>
</feature>
<dbReference type="Gene3D" id="1.20.1640.10">
    <property type="entry name" value="Multidrug efflux transporter AcrB transmembrane domain"/>
    <property type="match status" value="2"/>
</dbReference>
<dbReference type="SUPFAM" id="SSF82866">
    <property type="entry name" value="Multidrug efflux transporter AcrB transmembrane domain"/>
    <property type="match status" value="2"/>
</dbReference>
<protein>
    <submittedName>
        <fullName evidence="3">Efflux RND transporter permease subunit</fullName>
    </submittedName>
</protein>
<sequence>MDIARYSIRHPVNVWLLVLVCLVGGLFAYFNIERLEDPEFTIKEAIVTTIYPGASAEEVETEVSDVLEGAVQQMAQLKEVRTQSMAGYSEMRIEIRDSFRSEDIPQIWDELRRKINDAQGQLPPGAQPSTVNDDFSDVYGIYYALTGDGLTRSELNEVAKDLRRGLITVDGVGQVEIAGAVDEQFVISIPQARLAALRIAPEEIAGAIGDADRELYAGGLRSGDLFLRVSPTGAYDSIEAIRQLPVGRGESRVVLGDIATVSREPVERPNQLIRWDGREAITIGIAGLPSVNIVDVGANVDRALKQFEGRIPLGVELHPIYQQPQVVDEAVSGFALNVGESLAIVIAVLCLVMGWRAGVIIGAILLLTVGGTLLAMYMLGLELERVSLAALIIAMGMLVDNAVVICDGMQVRLRQGMSALRAASESVRLTQWSLLGATIIGILAFAGIGLSQDTTGEFMFSLFMVILISLLLSWVLAVSVVPLFGYRWLVTGDQRREDGDGDGDGEDRDGGAESPYQGRIYDRFRGIVGRSLAHRGLTVGAAALLTVLCVVGFGFLPQSFFPPSSTPMAFIDVETRQGSDIRATSDALARVEDYVRETFPEIQHRVSFVGQGASRFMLTYAPETPEPSYGQIIVLVEEADVLEDILDRFNTEAPERFPDLQLHGERVVFGSNPEARVEARFSGPSYEELRRLSAQAQRIMKADGGLVNVRDDWRQREIVLRPQLDLRRMADAGMSRQDVAQALAMATAGVQVSVLRDGDEQRPLMLRAPDAERADADELPRRLVWSSGAQRYVPLAQVADGVEAVQQEALIHRRDRERTIAVRGEPAVGLQANEAHRRIKEEIEAMQLPPGYSMQWGGEYEESGDAQSALMSTLALPYLGMLLVTVLLFARVRQPVVIWLVVPMAICGVTIGLAVSGQPFGFVALLGLLSLTGLLLKNAIVLVEEIDRQIDEGVPRHTAVVEATTSRLVPVTMAAGTTVLGMVPLLFDALFASMAVTIMGGLAFATVLTLVVVPCLYALFFRVHGDETAEARA</sequence>
<dbReference type="Gene3D" id="3.30.70.1320">
    <property type="entry name" value="Multidrug efflux transporter AcrB pore domain like"/>
    <property type="match status" value="1"/>
</dbReference>